<feature type="domain" description="Endonuclease/exonuclease/phosphatase" evidence="1">
    <location>
        <begin position="88"/>
        <end position="392"/>
    </location>
</feature>
<evidence type="ECO:0000313" key="3">
    <source>
        <dbReference type="Proteomes" id="UP001457282"/>
    </source>
</evidence>
<sequence>MRCDAASSWLCVATCPSPQPCDRRPVLLLLSAPTVSCSTDAPKYSSSSPSSTRYNPLKRFHSGHAPDVVRRWIQSDHPLASQDRFTVASYNILGDRNAFTHRDLYGNVPSIYLKWNRRKRVICDELAAWNSDIVCLQEVDKYFELSDILATMEYAGSYKRRTGDTVDGCAIFWKAHNFRLLEEESIEFKAYGLRDNVAQLSVFEMRNDNSRKFVFLISRAQILSERWGNAPVILCGDFNSTPQSAIYKFLSTSELNIMSYNRTELSGQRSCHPAQVLGLKQEISSPLSLIDGLLKHSWTDEEVRVATGNSSSYAVVHPLKLNSSYATVQGSTGTRGSSGEPLATSYHSKFLGTVDYLWYSDGLVPTGVMDTVPVDILQRIGSLPCEKVGSDHLALVSEFAFTQEVQRRDTKKLHRQSEDS</sequence>
<dbReference type="GO" id="GO:0000175">
    <property type="term" value="F:3'-5'-RNA exonuclease activity"/>
    <property type="evidence" value="ECO:0007669"/>
    <property type="project" value="TreeGrafter"/>
</dbReference>
<reference evidence="2 3" key="1">
    <citation type="journal article" date="2023" name="G3 (Bethesda)">
        <title>A chromosome-length genome assembly and annotation of blackberry (Rubus argutus, cv. 'Hillquist').</title>
        <authorList>
            <person name="Bruna T."/>
            <person name="Aryal R."/>
            <person name="Dudchenko O."/>
            <person name="Sargent D.J."/>
            <person name="Mead D."/>
            <person name="Buti M."/>
            <person name="Cavallini A."/>
            <person name="Hytonen T."/>
            <person name="Andres J."/>
            <person name="Pham M."/>
            <person name="Weisz D."/>
            <person name="Mascagni F."/>
            <person name="Usai G."/>
            <person name="Natali L."/>
            <person name="Bassil N."/>
            <person name="Fernandez G.E."/>
            <person name="Lomsadze A."/>
            <person name="Armour M."/>
            <person name="Olukolu B."/>
            <person name="Poorten T."/>
            <person name="Britton C."/>
            <person name="Davik J."/>
            <person name="Ashrafi H."/>
            <person name="Aiden E.L."/>
            <person name="Borodovsky M."/>
            <person name="Worthington M."/>
        </authorList>
    </citation>
    <scope>NUCLEOTIDE SEQUENCE [LARGE SCALE GENOMIC DNA]</scope>
    <source>
        <strain evidence="2">PI 553951</strain>
    </source>
</reference>
<evidence type="ECO:0000259" key="1">
    <source>
        <dbReference type="Pfam" id="PF03372"/>
    </source>
</evidence>
<dbReference type="Gene3D" id="3.60.10.10">
    <property type="entry name" value="Endonuclease/exonuclease/phosphatase"/>
    <property type="match status" value="2"/>
</dbReference>
<dbReference type="AlphaFoldDB" id="A0AAW1WPR1"/>
<dbReference type="Pfam" id="PF03372">
    <property type="entry name" value="Exo_endo_phos"/>
    <property type="match status" value="1"/>
</dbReference>
<dbReference type="InterPro" id="IPR036691">
    <property type="entry name" value="Endo/exonu/phosph_ase_sf"/>
</dbReference>
<comment type="caution">
    <text evidence="2">The sequence shown here is derived from an EMBL/GenBank/DDBJ whole genome shotgun (WGS) entry which is preliminary data.</text>
</comment>
<organism evidence="2 3">
    <name type="scientific">Rubus argutus</name>
    <name type="common">Southern blackberry</name>
    <dbReference type="NCBI Taxonomy" id="59490"/>
    <lineage>
        <taxon>Eukaryota</taxon>
        <taxon>Viridiplantae</taxon>
        <taxon>Streptophyta</taxon>
        <taxon>Embryophyta</taxon>
        <taxon>Tracheophyta</taxon>
        <taxon>Spermatophyta</taxon>
        <taxon>Magnoliopsida</taxon>
        <taxon>eudicotyledons</taxon>
        <taxon>Gunneridae</taxon>
        <taxon>Pentapetalae</taxon>
        <taxon>rosids</taxon>
        <taxon>fabids</taxon>
        <taxon>Rosales</taxon>
        <taxon>Rosaceae</taxon>
        <taxon>Rosoideae</taxon>
        <taxon>Rosoideae incertae sedis</taxon>
        <taxon>Rubus</taxon>
    </lineage>
</organism>
<keyword evidence="3" id="KW-1185">Reference proteome</keyword>
<dbReference type="InterPro" id="IPR050410">
    <property type="entry name" value="CCR4/nocturin_mRNA_transcr"/>
</dbReference>
<dbReference type="SUPFAM" id="SSF56219">
    <property type="entry name" value="DNase I-like"/>
    <property type="match status" value="1"/>
</dbReference>
<dbReference type="Proteomes" id="UP001457282">
    <property type="component" value="Unassembled WGS sequence"/>
</dbReference>
<accession>A0AAW1WPR1</accession>
<protein>
    <recommendedName>
        <fullName evidence="1">Endonuclease/exonuclease/phosphatase domain-containing protein</fullName>
    </recommendedName>
</protein>
<name>A0AAW1WPR1_RUBAR</name>
<dbReference type="EMBL" id="JBEDUW010000005">
    <property type="protein sequence ID" value="KAK9926247.1"/>
    <property type="molecule type" value="Genomic_DNA"/>
</dbReference>
<dbReference type="PANTHER" id="PTHR12121">
    <property type="entry name" value="CARBON CATABOLITE REPRESSOR PROTEIN 4"/>
    <property type="match status" value="1"/>
</dbReference>
<gene>
    <name evidence="2" type="ORF">M0R45_023488</name>
</gene>
<proteinExistence type="predicted"/>
<dbReference type="PANTHER" id="PTHR12121:SF82">
    <property type="entry name" value="CARBON CATABOLITE REPRESSOR PROTEIN 4 HOMOLOG 3"/>
    <property type="match status" value="1"/>
</dbReference>
<dbReference type="InterPro" id="IPR005135">
    <property type="entry name" value="Endo/exonuclease/phosphatase"/>
</dbReference>
<evidence type="ECO:0000313" key="2">
    <source>
        <dbReference type="EMBL" id="KAK9926247.1"/>
    </source>
</evidence>